<evidence type="ECO:0000313" key="3">
    <source>
        <dbReference type="EMBL" id="SFW67547.1"/>
    </source>
</evidence>
<dbReference type="AlphaFoldDB" id="A0AA94L362"/>
<protein>
    <submittedName>
        <fullName evidence="3">Uncharcterized protein, DUF927 family</fullName>
    </submittedName>
</protein>
<sequence length="602" mass="65325">MSILTEPKIEKLKRQKRPKKQVVSVKMEEKPEKPKKEKKAERLEYFQNREDGLFLITGWMKENGPEIEREIRMGDSLTIRARACEDGGEGWGIWLEWQDPNGLQHRWVMPAAMLSQPGSAWLSALQDGGYIADPSCAAQIKKYLATQTVPDRARVTKKTGWTADSVFVLPDAAIGAAEGEEVILAAGGSAAYAQGGTMEGWQQLAKQAQGNSRLVFALSAALAGPLLYITGQESGGFNFVGASSTGKSTALRLAASVWGGPDYVKSWRTTDNAAEGTAVFHNDSLLILDELGQATAKTCSEMSYMLSNGAGKTRASRDGTARAVQTWRVLFLSSGEVGLADKLAEAGQRPKAGQEVRLVDFPADAGAGMGIFEQVEKGMTPGQTALDIKDAVKRDYGHAGRAFVSALVTGNGEAEKWVRDNLAEQTAAICPAGADGQVQRVASRFALCAVAGMFAVKNGILPLTEQDITSAAKTCFNSWVCNRGGIGSGEDQKIIETLHCFIETHGQSRFQDLNPAEDKNGNARIQTVVNRAGFRDGNTFYILQEQWKMQVFQGFDAKRAAKILNEKGYLKGREKGRLLSKETLPDLGATRCYVVRLPESEE</sequence>
<reference evidence="4" key="1">
    <citation type="submission" date="2016-11" db="EMBL/GenBank/DDBJ databases">
        <authorList>
            <person name="Jaros S."/>
            <person name="Januszkiewicz K."/>
            <person name="Wedrychowicz H."/>
        </authorList>
    </citation>
    <scope>NUCLEOTIDE SEQUENCE [LARGE SCALE GENOMIC DNA]</scope>
    <source>
        <strain evidence="4">DSM 7057</strain>
    </source>
</reference>
<gene>
    <name evidence="3" type="ORF">SAMN02910291_02444</name>
</gene>
<feature type="region of interest" description="Disordered" evidence="1">
    <location>
        <begin position="1"/>
        <end position="39"/>
    </location>
</feature>
<dbReference type="Proteomes" id="UP000182680">
    <property type="component" value="Unassembled WGS sequence"/>
</dbReference>
<name>A0AA94L362_DESDE</name>
<dbReference type="RefSeq" id="WP_072312371.1">
    <property type="nucleotide sequence ID" value="NZ_FPIW01000061.1"/>
</dbReference>
<evidence type="ECO:0000259" key="2">
    <source>
        <dbReference type="Pfam" id="PF06048"/>
    </source>
</evidence>
<comment type="caution">
    <text evidence="3">The sequence shown here is derived from an EMBL/GenBank/DDBJ whole genome shotgun (WGS) entry which is preliminary data.</text>
</comment>
<dbReference type="InterPro" id="IPR009270">
    <property type="entry name" value="DUF927"/>
</dbReference>
<feature type="domain" description="DUF927" evidence="2">
    <location>
        <begin position="51"/>
        <end position="325"/>
    </location>
</feature>
<evidence type="ECO:0000256" key="1">
    <source>
        <dbReference type="SAM" id="MobiDB-lite"/>
    </source>
</evidence>
<evidence type="ECO:0000313" key="4">
    <source>
        <dbReference type="Proteomes" id="UP000182680"/>
    </source>
</evidence>
<dbReference type="EMBL" id="FPIW01000061">
    <property type="protein sequence ID" value="SFW67547.1"/>
    <property type="molecule type" value="Genomic_DNA"/>
</dbReference>
<feature type="compositionally biased region" description="Basic and acidic residues" evidence="1">
    <location>
        <begin position="26"/>
        <end position="39"/>
    </location>
</feature>
<dbReference type="Pfam" id="PF06048">
    <property type="entry name" value="DUF927"/>
    <property type="match status" value="1"/>
</dbReference>
<proteinExistence type="predicted"/>
<organism evidence="3 4">
    <name type="scientific">Desulfovibrio desulfuricans</name>
    <dbReference type="NCBI Taxonomy" id="876"/>
    <lineage>
        <taxon>Bacteria</taxon>
        <taxon>Pseudomonadati</taxon>
        <taxon>Thermodesulfobacteriota</taxon>
        <taxon>Desulfovibrionia</taxon>
        <taxon>Desulfovibrionales</taxon>
        <taxon>Desulfovibrionaceae</taxon>
        <taxon>Desulfovibrio</taxon>
    </lineage>
</organism>
<accession>A0AA94L362</accession>